<dbReference type="Pfam" id="PF00503">
    <property type="entry name" value="G-alpha"/>
    <property type="match status" value="1"/>
</dbReference>
<evidence type="ECO:0000256" key="6">
    <source>
        <dbReference type="PIRSR" id="PIRSR601019-2"/>
    </source>
</evidence>
<accession>A0A8I3AFQ7</accession>
<keyword evidence="1 6" id="KW-0479">Metal-binding</keyword>
<dbReference type="GO" id="GO:0003924">
    <property type="term" value="F:GTPase activity"/>
    <property type="evidence" value="ECO:0007669"/>
    <property type="project" value="InterPro"/>
</dbReference>
<evidence type="ECO:0000256" key="7">
    <source>
        <dbReference type="SAM" id="MobiDB-lite"/>
    </source>
</evidence>
<keyword evidence="3 5" id="KW-0342">GTP-binding</keyword>
<dbReference type="EMBL" id="JAGFBS010000002">
    <property type="protein sequence ID" value="KAG6380721.1"/>
    <property type="molecule type" value="Genomic_DNA"/>
</dbReference>
<gene>
    <name evidence="8" type="ORF">JVT61DRAFT_5099</name>
</gene>
<evidence type="ECO:0000256" key="3">
    <source>
        <dbReference type="ARBA" id="ARBA00023134"/>
    </source>
</evidence>
<dbReference type="GO" id="GO:0005834">
    <property type="term" value="C:heterotrimeric G-protein complex"/>
    <property type="evidence" value="ECO:0007669"/>
    <property type="project" value="TreeGrafter"/>
</dbReference>
<dbReference type="SMART" id="SM00275">
    <property type="entry name" value="G_alpha"/>
    <property type="match status" value="1"/>
</dbReference>
<keyword evidence="6" id="KW-0460">Magnesium</keyword>
<dbReference type="InterPro" id="IPR027417">
    <property type="entry name" value="P-loop_NTPase"/>
</dbReference>
<keyword evidence="4" id="KW-0807">Transducer</keyword>
<name>A0A8I3AFQ7_9AGAM</name>
<dbReference type="FunFam" id="3.40.50.300:FF:000692">
    <property type="entry name" value="Guanine nucleotide-binding protein subunit alpha"/>
    <property type="match status" value="1"/>
</dbReference>
<feature type="region of interest" description="Disordered" evidence="7">
    <location>
        <begin position="199"/>
        <end position="227"/>
    </location>
</feature>
<evidence type="ECO:0000256" key="2">
    <source>
        <dbReference type="ARBA" id="ARBA00022741"/>
    </source>
</evidence>
<dbReference type="SUPFAM" id="SSF47895">
    <property type="entry name" value="Transducin (alpha subunit), insertion domain"/>
    <property type="match status" value="1"/>
</dbReference>
<proteinExistence type="predicted"/>
<feature type="binding site" evidence="6">
    <location>
        <position position="425"/>
    </location>
    <ligand>
        <name>Mg(2+)</name>
        <dbReference type="ChEBI" id="CHEBI:18420"/>
    </ligand>
</feature>
<dbReference type="Gene3D" id="3.40.50.300">
    <property type="entry name" value="P-loop containing nucleotide triphosphate hydrolases"/>
    <property type="match status" value="2"/>
</dbReference>
<dbReference type="GO" id="GO:0001664">
    <property type="term" value="F:G protein-coupled receptor binding"/>
    <property type="evidence" value="ECO:0007669"/>
    <property type="project" value="TreeGrafter"/>
</dbReference>
<dbReference type="OrthoDB" id="5817230at2759"/>
<dbReference type="PANTHER" id="PTHR10218">
    <property type="entry name" value="GTP-BINDING PROTEIN ALPHA SUBUNIT"/>
    <property type="match status" value="1"/>
</dbReference>
<protein>
    <submittedName>
        <fullName evidence="8">G-alpha-domain-containing protein</fullName>
    </submittedName>
</protein>
<dbReference type="GO" id="GO:0007188">
    <property type="term" value="P:adenylate cyclase-modulating G protein-coupled receptor signaling pathway"/>
    <property type="evidence" value="ECO:0007669"/>
    <property type="project" value="TreeGrafter"/>
</dbReference>
<dbReference type="AlphaFoldDB" id="A0A8I3AFQ7"/>
<evidence type="ECO:0000256" key="4">
    <source>
        <dbReference type="ARBA" id="ARBA00023224"/>
    </source>
</evidence>
<dbReference type="GO" id="GO:0005737">
    <property type="term" value="C:cytoplasm"/>
    <property type="evidence" value="ECO:0007669"/>
    <property type="project" value="TreeGrafter"/>
</dbReference>
<evidence type="ECO:0000256" key="1">
    <source>
        <dbReference type="ARBA" id="ARBA00022723"/>
    </source>
</evidence>
<evidence type="ECO:0000313" key="8">
    <source>
        <dbReference type="EMBL" id="KAG6380721.1"/>
    </source>
</evidence>
<feature type="compositionally biased region" description="Acidic residues" evidence="7">
    <location>
        <begin position="202"/>
        <end position="212"/>
    </location>
</feature>
<keyword evidence="9" id="KW-1185">Reference proteome</keyword>
<keyword evidence="2 5" id="KW-0547">Nucleotide-binding</keyword>
<dbReference type="SUPFAM" id="SSF52540">
    <property type="entry name" value="P-loop containing nucleoside triphosphate hydrolases"/>
    <property type="match status" value="1"/>
</dbReference>
<dbReference type="InterPro" id="IPR011025">
    <property type="entry name" value="GproteinA_insert"/>
</dbReference>
<feature type="region of interest" description="Disordered" evidence="7">
    <location>
        <begin position="252"/>
        <end position="281"/>
    </location>
</feature>
<feature type="compositionally biased region" description="Polar residues" evidence="7">
    <location>
        <begin position="268"/>
        <end position="278"/>
    </location>
</feature>
<dbReference type="PROSITE" id="PS51882">
    <property type="entry name" value="G_ALPHA"/>
    <property type="match status" value="1"/>
</dbReference>
<dbReference type="GO" id="GO:0031683">
    <property type="term" value="F:G-protein beta/gamma-subunit complex binding"/>
    <property type="evidence" value="ECO:0007669"/>
    <property type="project" value="InterPro"/>
</dbReference>
<dbReference type="GO" id="GO:0046872">
    <property type="term" value="F:metal ion binding"/>
    <property type="evidence" value="ECO:0007669"/>
    <property type="project" value="UniProtKB-KW"/>
</dbReference>
<dbReference type="InterPro" id="IPR001019">
    <property type="entry name" value="Gprotein_alpha_su"/>
</dbReference>
<organism evidence="8 9">
    <name type="scientific">Boletus reticuloceps</name>
    <dbReference type="NCBI Taxonomy" id="495285"/>
    <lineage>
        <taxon>Eukaryota</taxon>
        <taxon>Fungi</taxon>
        <taxon>Dikarya</taxon>
        <taxon>Basidiomycota</taxon>
        <taxon>Agaricomycotina</taxon>
        <taxon>Agaricomycetes</taxon>
        <taxon>Agaricomycetidae</taxon>
        <taxon>Boletales</taxon>
        <taxon>Boletineae</taxon>
        <taxon>Boletaceae</taxon>
        <taxon>Boletoideae</taxon>
        <taxon>Boletus</taxon>
    </lineage>
</organism>
<feature type="binding site" evidence="5">
    <location>
        <begin position="419"/>
        <end position="425"/>
    </location>
    <ligand>
        <name>GTP</name>
        <dbReference type="ChEBI" id="CHEBI:37565"/>
    </ligand>
</feature>
<reference evidence="8" key="1">
    <citation type="submission" date="2021-03" db="EMBL/GenBank/DDBJ databases">
        <title>Evolutionary innovations through gain and loss of genes in the ectomycorrhizal Boletales.</title>
        <authorList>
            <person name="Wu G."/>
            <person name="Miyauchi S."/>
            <person name="Morin E."/>
            <person name="Yang Z.-L."/>
            <person name="Xu J."/>
            <person name="Martin F.M."/>
        </authorList>
    </citation>
    <scope>NUCLEOTIDE SEQUENCE</scope>
    <source>
        <strain evidence="8">BR01</strain>
    </source>
</reference>
<dbReference type="GO" id="GO:0005525">
    <property type="term" value="F:GTP binding"/>
    <property type="evidence" value="ECO:0007669"/>
    <property type="project" value="UniProtKB-KW"/>
</dbReference>
<evidence type="ECO:0000313" key="9">
    <source>
        <dbReference type="Proteomes" id="UP000683000"/>
    </source>
</evidence>
<evidence type="ECO:0000256" key="5">
    <source>
        <dbReference type="PIRSR" id="PIRSR601019-1"/>
    </source>
</evidence>
<comment type="caution">
    <text evidence="8">The sequence shown here is derived from an EMBL/GenBank/DDBJ whole genome shotgun (WGS) entry which is preliminary data.</text>
</comment>
<dbReference type="PANTHER" id="PTHR10218:SF360">
    <property type="entry name" value="GUANINE NUCLEOTIDE-BINDING PROTEIN SUBUNIT ALPHA HOMOLOG"/>
    <property type="match status" value="1"/>
</dbReference>
<dbReference type="Proteomes" id="UP000683000">
    <property type="component" value="Unassembled WGS sequence"/>
</dbReference>
<sequence length="594" mass="67378">MMNIPLVPNRRRSESDPFWAALQPPANESLADRDRRLFAELEAKRVSDGIDEMLRQEKKERRMKQEIKILLLGQSESGKSTTLKREYSPLLSFFLTSAVPPSCYMPLAPTPSSAANPENSAQTASTGNTSFFRLMTSPLSLFLPHLLKDSAPRFPFETDAHISDVEFQLMHAPAAFPSTPLSFIYPLTDISSHRILDAISPDTEDDDNDELDSTPRSRHTRRQSTQVVNYEQYRRTLEPLKVLEEHLIRTLSSPDDEDEPTHMPFSIPTPNSQGTATKNGRPAPVVSIPARQPSFPPSPVSPILSPGVSTMGSSKSKQPEVSVHNRSNWKKAFSLGSKIKSSPKSAHTNEIEGWWDDPSDPVHVLNACVQPMLTLWKDSSVKQRLREKQLRIEESSGFFLDEIARITALRYFPTDQDVLKARLKTMGIVEHTFSIPDPPHVNVDWKVYDVGGARNQRHAWAPYFEDVNAIIFLAPISAFDQVLLEDPKVNRLEDSFLLWRSIVSNKLLMDAKLKAGVRLKDHFKQYGGRPNDFENVSKYFQNNFTTIHQEFSVNRSRELKIHFTAVTDTRRTATIIQRVREIIITANLRSIQLM</sequence>